<sequence>MRSPSAGARVADSVPLMALQRVVHTTGQLICPSAISSLADQRHAGLKTGEPAPSECLNIIEAIIDLTVKHPVSKQDRSDVLFDLCVKSLELGNSWILPRGNPDASKKITSDILSRWCNLTQRLIDLDTRFDVTKSAISTNASVEMIPLIRQLLSAFIPDCVNLAAASPTCTDLTSQDSSVSIWLGQIPVMCYSPEGLRLWSALADRFTRLIVVEQRVCENDPISSPDLTTFRHRSDGECILSTAACLLRESTAQRRYHIHRGGSATTFNPFTWKSTQERPFGYLTGLVLALRLCLLHSPWFDPPNPSKEHVRSTEMVAWLVETLSPALLRLANCCIQAETSIQEEDTELDEPLLITQRRQQAKQALEEIFVALFRWAKVQPIVFPDQNPSSVLQLTSSKGRAKVNSSSASMTVHHISGLLRSALVFSGIRICPTQHSPKGQSTQLNRSFISWLVGFWNALQDAWLITSSTVNSKYKVIWDKRSRDQVHSILQDYEQPFLEYLCKLNNNNNNNTSGSSQPGAQSQNKRNGKERCTSARGSLGSARRSRFKVEEGQVKSEPRPRGRPSMLLSSSSASRSKELDADGDVSLAALKQEIFASQINLSRGVRTTPSPLARRGRRGRLSLHRSSSVTESEITPVGRMPNHELLTRSAPVHTKAGRGRQSIIKSRSPQSSPHTPRGGILASTLGIDLSTGNHSVWSPNKGSPDPLPAKPLVKRRLFSASTDQTGTPTKSNKKTTPLPGGRRKRLNSDSDALEQTVRSPPVLAHFEESAQFVFIPPKSENGRKRRRTMTTHQKERFDEQRDNYVPVTYTELDTSQQSWLSAAGGGSDSQSGSQSQISQPSWDQFRAALQDRLATNIVTPSSGAVGQEPRLSTQSSTSESVCGTENKVHPDCILATEAVHTNHNEVPMDIETNPTNLETLATSDSNETLSAQETQNTNNANVIEKCIVLSDKLQQSDSPAKSTPADAPASNSPPESMTLPSPETLTPPNTPQCPTAEDSLTSNTTPTSYLRKLAIGLRPFADTNASVPPVLSLSRPTSPLIRSMFISISVLHQLRHGLKKAAEQTARQKPLSDNVLSDTNSPERTAPASPLSAGMVYQTDQTCSPSGILRNLWSRKKAQRVSFADQPVVFTISRASQSPTDVDNSLRIETTGESEISPRGTAVLQDVTGSILNAGSSEAVVDDHTTASTISASPSNRDLAPSPISTESDESSEAKYIEVDVGSRRLSLPLFTRVDLDSSQCSSDGTPLRANDTGLGAFPLESSPRHRRKSASPQRCIVPVRAVPVLTAGHTVSSKSSINVPLGRRFRLPKRRQLFTTDAPLLESEATISIETMVPNSVVPDTEPEDYQLPSEVTRDSETNTGEFHSAALVPDSEAMVIADTQEMEPLHHQTEIRISEEVTGVTLNNEDSDEHVDHVDTVIESSQEDEVSVFAKQLNSMKVLVSEQTELPPSKPSAQLVTEALQSPSPPEKISNAHQPPPVSVIHVCSPDSDGMLEQISTEKDDHHVSLEPAPEMALDTVDGLDDRAHDKNDVEAQIRTNLSEIASKLADLPTARHQAVLMDVLSTFKSLMH</sequence>
<evidence type="ECO:0000256" key="1">
    <source>
        <dbReference type="SAM" id="MobiDB-lite"/>
    </source>
</evidence>
<feature type="region of interest" description="Disordered" evidence="1">
    <location>
        <begin position="859"/>
        <end position="885"/>
    </location>
</feature>
<feature type="region of interest" description="Disordered" evidence="1">
    <location>
        <begin position="820"/>
        <end position="842"/>
    </location>
</feature>
<feature type="compositionally biased region" description="Polar residues" evidence="1">
    <location>
        <begin position="513"/>
        <end position="526"/>
    </location>
</feature>
<comment type="caution">
    <text evidence="2">The sequence shown here is derived from an EMBL/GenBank/DDBJ whole genome shotgun (WGS) entry which is preliminary data.</text>
</comment>
<feature type="region of interest" description="Disordered" evidence="1">
    <location>
        <begin position="780"/>
        <end position="801"/>
    </location>
</feature>
<feature type="region of interest" description="Disordered" evidence="1">
    <location>
        <begin position="1179"/>
        <end position="1213"/>
    </location>
</feature>
<feature type="compositionally biased region" description="Polar residues" evidence="1">
    <location>
        <begin position="720"/>
        <end position="731"/>
    </location>
</feature>
<feature type="region of interest" description="Disordered" evidence="1">
    <location>
        <begin position="649"/>
        <end position="683"/>
    </location>
</feature>
<feature type="compositionally biased region" description="Basic residues" evidence="1">
    <location>
        <begin position="615"/>
        <end position="624"/>
    </location>
</feature>
<protein>
    <submittedName>
        <fullName evidence="2">Uncharacterized protein</fullName>
    </submittedName>
</protein>
<feature type="compositionally biased region" description="Polar residues" evidence="1">
    <location>
        <begin position="664"/>
        <end position="675"/>
    </location>
</feature>
<accession>A0A504ZAF2</accession>
<keyword evidence="3" id="KW-1185">Reference proteome</keyword>
<feature type="compositionally biased region" description="Polar residues" evidence="1">
    <location>
        <begin position="859"/>
        <end position="884"/>
    </location>
</feature>
<feature type="compositionally biased region" description="Basic and acidic residues" evidence="1">
    <location>
        <begin position="548"/>
        <end position="561"/>
    </location>
</feature>
<feature type="compositionally biased region" description="Low complexity" evidence="1">
    <location>
        <begin position="829"/>
        <end position="842"/>
    </location>
</feature>
<feature type="region of interest" description="Disordered" evidence="1">
    <location>
        <begin position="1062"/>
        <end position="1092"/>
    </location>
</feature>
<feature type="compositionally biased region" description="Low complexity" evidence="1">
    <location>
        <begin position="564"/>
        <end position="575"/>
    </location>
</feature>
<feature type="region of interest" description="Disordered" evidence="1">
    <location>
        <begin position="954"/>
        <end position="1006"/>
    </location>
</feature>
<dbReference type="EMBL" id="SUNJ01000444">
    <property type="protein sequence ID" value="TPP67657.1"/>
    <property type="molecule type" value="Genomic_DNA"/>
</dbReference>
<proteinExistence type="predicted"/>
<dbReference type="OrthoDB" id="6286576at2759"/>
<feature type="region of interest" description="Disordered" evidence="1">
    <location>
        <begin position="720"/>
        <end position="757"/>
    </location>
</feature>
<feature type="region of interest" description="Disordered" evidence="1">
    <location>
        <begin position="607"/>
        <end position="635"/>
    </location>
</feature>
<feature type="compositionally biased region" description="Polar residues" evidence="1">
    <location>
        <begin position="1187"/>
        <end position="1197"/>
    </location>
</feature>
<name>A0A504ZAF2_FASGI</name>
<evidence type="ECO:0000313" key="2">
    <source>
        <dbReference type="EMBL" id="TPP67657.1"/>
    </source>
</evidence>
<feature type="compositionally biased region" description="Polar residues" evidence="1">
    <location>
        <begin position="1075"/>
        <end position="1084"/>
    </location>
</feature>
<feature type="region of interest" description="Disordered" evidence="1">
    <location>
        <begin position="1240"/>
        <end position="1274"/>
    </location>
</feature>
<reference evidence="2 3" key="1">
    <citation type="submission" date="2019-04" db="EMBL/GenBank/DDBJ databases">
        <title>Annotation for the trematode Fasciola gigantica.</title>
        <authorList>
            <person name="Choi Y.-J."/>
        </authorList>
    </citation>
    <scope>NUCLEOTIDE SEQUENCE [LARGE SCALE GENOMIC DNA]</scope>
    <source>
        <strain evidence="2">Uganda_cow_1</strain>
    </source>
</reference>
<evidence type="ECO:0000313" key="3">
    <source>
        <dbReference type="Proteomes" id="UP000316759"/>
    </source>
</evidence>
<dbReference type="Proteomes" id="UP000316759">
    <property type="component" value="Unassembled WGS sequence"/>
</dbReference>
<gene>
    <name evidence="2" type="ORF">FGIG_07883</name>
</gene>
<feature type="region of interest" description="Disordered" evidence="1">
    <location>
        <begin position="510"/>
        <end position="580"/>
    </location>
</feature>
<organism evidence="2 3">
    <name type="scientific">Fasciola gigantica</name>
    <name type="common">Giant liver fluke</name>
    <dbReference type="NCBI Taxonomy" id="46835"/>
    <lineage>
        <taxon>Eukaryota</taxon>
        <taxon>Metazoa</taxon>
        <taxon>Spiralia</taxon>
        <taxon>Lophotrochozoa</taxon>
        <taxon>Platyhelminthes</taxon>
        <taxon>Trematoda</taxon>
        <taxon>Digenea</taxon>
        <taxon>Plagiorchiida</taxon>
        <taxon>Echinostomata</taxon>
        <taxon>Echinostomatoidea</taxon>
        <taxon>Fasciolidae</taxon>
        <taxon>Fasciola</taxon>
    </lineage>
</organism>
<feature type="compositionally biased region" description="Polar residues" evidence="1">
    <location>
        <begin position="970"/>
        <end position="988"/>
    </location>
</feature>